<dbReference type="InterPro" id="IPR012340">
    <property type="entry name" value="NA-bd_OB-fold"/>
</dbReference>
<evidence type="ECO:0000256" key="9">
    <source>
        <dbReference type="ARBA" id="ARBA00022989"/>
    </source>
</evidence>
<dbReference type="AlphaFoldDB" id="A0AA41ZD96"/>
<evidence type="ECO:0000256" key="4">
    <source>
        <dbReference type="ARBA" id="ARBA00022617"/>
    </source>
</evidence>
<name>A0AA41ZD96_9GAMM</name>
<evidence type="ECO:0000256" key="8">
    <source>
        <dbReference type="ARBA" id="ARBA00022968"/>
    </source>
</evidence>
<dbReference type="HAMAP" id="MF_01959">
    <property type="entry name" value="CcmE"/>
    <property type="match status" value="1"/>
</dbReference>
<keyword evidence="10 13" id="KW-0408">Iron</keyword>
<dbReference type="NCBIfam" id="NF009729">
    <property type="entry name" value="PRK13254.1-3"/>
    <property type="match status" value="1"/>
</dbReference>
<evidence type="ECO:0000256" key="6">
    <source>
        <dbReference type="ARBA" id="ARBA00022723"/>
    </source>
</evidence>
<dbReference type="RefSeq" id="WP_250935851.1">
    <property type="nucleotide sequence ID" value="NZ_JAMLJK010000001.1"/>
</dbReference>
<keyword evidence="4 13" id="KW-0349">Heme</keyword>
<dbReference type="GO" id="GO:0017003">
    <property type="term" value="P:protein-heme linkage"/>
    <property type="evidence" value="ECO:0007669"/>
    <property type="project" value="UniProtKB-UniRule"/>
</dbReference>
<keyword evidence="6 13" id="KW-0479">Metal-binding</keyword>
<dbReference type="FunFam" id="2.40.50.140:FF:000104">
    <property type="entry name" value="Cytochrome c-type biogenesis protein CcmE"/>
    <property type="match status" value="1"/>
</dbReference>
<comment type="function">
    <text evidence="12 13">Heme chaperone required for the biogenesis of c-type cytochromes. Transiently binds heme delivered by CcmC and transfers the heme to apo-cytochromes in a process facilitated by CcmF and CcmH.</text>
</comment>
<evidence type="ECO:0000313" key="17">
    <source>
        <dbReference type="Proteomes" id="UP001165678"/>
    </source>
</evidence>
<accession>A0AA41ZD96</accession>
<evidence type="ECO:0000256" key="14">
    <source>
        <dbReference type="PIRSR" id="PIRSR604329-50"/>
    </source>
</evidence>
<feature type="topological domain" description="Cytoplasmic" evidence="13">
    <location>
        <begin position="1"/>
        <end position="8"/>
    </location>
</feature>
<dbReference type="SUPFAM" id="SSF82093">
    <property type="entry name" value="Heme chaperone CcmE"/>
    <property type="match status" value="1"/>
</dbReference>
<comment type="subcellular location">
    <subcellularLocation>
        <location evidence="1">Cell inner membrane</location>
    </subcellularLocation>
    <subcellularLocation>
        <location evidence="13">Cell membrane</location>
        <topology evidence="13">Single-pass type II membrane protein</topology>
    </subcellularLocation>
</comment>
<keyword evidence="9 13" id="KW-1133">Transmembrane helix</keyword>
<evidence type="ECO:0000256" key="10">
    <source>
        <dbReference type="ARBA" id="ARBA00023004"/>
    </source>
</evidence>
<comment type="caution">
    <text evidence="16">The sequence shown here is derived from an EMBL/GenBank/DDBJ whole genome shotgun (WGS) entry which is preliminary data.</text>
</comment>
<evidence type="ECO:0000256" key="11">
    <source>
        <dbReference type="ARBA" id="ARBA00023136"/>
    </source>
</evidence>
<keyword evidence="8 13" id="KW-0735">Signal-anchor</keyword>
<reference evidence="16" key="1">
    <citation type="submission" date="2022-11" db="EMBL/GenBank/DDBJ databases">
        <title>Larsenimonas rhizosphaerae sp. nov., isolated from a tidal mudflat.</title>
        <authorList>
            <person name="Lee S.D."/>
            <person name="Kim I.S."/>
        </authorList>
    </citation>
    <scope>NUCLEOTIDE SEQUENCE</scope>
    <source>
        <strain evidence="16">GH2-1</strain>
    </source>
</reference>
<feature type="topological domain" description="Extracellular" evidence="13">
    <location>
        <begin position="30"/>
        <end position="169"/>
    </location>
</feature>
<dbReference type="GO" id="GO:0005886">
    <property type="term" value="C:plasma membrane"/>
    <property type="evidence" value="ECO:0007669"/>
    <property type="project" value="UniProtKB-SubCell"/>
</dbReference>
<keyword evidence="5 13" id="KW-0812">Transmembrane</keyword>
<keyword evidence="11 13" id="KW-0472">Membrane</keyword>
<comment type="similarity">
    <text evidence="13">Belongs to the CcmE/CycJ family.</text>
</comment>
<feature type="region of interest" description="Disordered" evidence="15">
    <location>
        <begin position="144"/>
        <end position="169"/>
    </location>
</feature>
<gene>
    <name evidence="13 16" type="primary">ccmE</name>
    <name evidence="13" type="synonym">cycJ</name>
    <name evidence="16" type="ORF">OQ287_00420</name>
</gene>
<evidence type="ECO:0000256" key="5">
    <source>
        <dbReference type="ARBA" id="ARBA00022692"/>
    </source>
</evidence>
<dbReference type="GO" id="GO:0046872">
    <property type="term" value="F:metal ion binding"/>
    <property type="evidence" value="ECO:0007669"/>
    <property type="project" value="UniProtKB-KW"/>
</dbReference>
<organism evidence="16 17">
    <name type="scientific">Larsenimonas rhizosphaerae</name>
    <dbReference type="NCBI Taxonomy" id="2944682"/>
    <lineage>
        <taxon>Bacteria</taxon>
        <taxon>Pseudomonadati</taxon>
        <taxon>Pseudomonadota</taxon>
        <taxon>Gammaproteobacteria</taxon>
        <taxon>Oceanospirillales</taxon>
        <taxon>Halomonadaceae</taxon>
        <taxon>Larsenimonas</taxon>
    </lineage>
</organism>
<evidence type="ECO:0000256" key="3">
    <source>
        <dbReference type="ARBA" id="ARBA00022519"/>
    </source>
</evidence>
<evidence type="ECO:0000256" key="7">
    <source>
        <dbReference type="ARBA" id="ARBA00022748"/>
    </source>
</evidence>
<dbReference type="Gene3D" id="2.40.50.140">
    <property type="entry name" value="Nucleic acid-binding proteins"/>
    <property type="match status" value="1"/>
</dbReference>
<feature type="binding site" description="covalent" evidence="13 14">
    <location>
        <position position="124"/>
    </location>
    <ligand>
        <name>heme</name>
        <dbReference type="ChEBI" id="CHEBI:30413"/>
    </ligand>
</feature>
<dbReference type="Proteomes" id="UP001165678">
    <property type="component" value="Unassembled WGS sequence"/>
</dbReference>
<sequence length="169" mass="18238">MNAVRKRRLFIVLSLVALAGLAIGLMLYALGQNINLFYSPADIAAGKAPVERQIRAGGIVRKGSLARDQHSLKVRFTVTDFKADVPVQYDGILPDLFREGQGIVVVGRLNGQGVIEAGQVLAKHDENYMPKEVADVLKKEGMSPADYRQAEASGELSYEGASDPSAPSR</sequence>
<dbReference type="InterPro" id="IPR036127">
    <property type="entry name" value="CcmE-like_sf"/>
</dbReference>
<dbReference type="PANTHER" id="PTHR34128">
    <property type="entry name" value="CYTOCHROME C-TYPE BIOGENESIS PROTEIN CCME HOMOLOG, MITOCHONDRIAL"/>
    <property type="match status" value="1"/>
</dbReference>
<dbReference type="InterPro" id="IPR004329">
    <property type="entry name" value="CcmE"/>
</dbReference>
<dbReference type="GO" id="GO:0017004">
    <property type="term" value="P:cytochrome complex assembly"/>
    <property type="evidence" value="ECO:0007669"/>
    <property type="project" value="UniProtKB-KW"/>
</dbReference>
<keyword evidence="3" id="KW-0997">Cell inner membrane</keyword>
<evidence type="ECO:0000313" key="16">
    <source>
        <dbReference type="EMBL" id="MCX2522702.1"/>
    </source>
</evidence>
<dbReference type="PANTHER" id="PTHR34128:SF2">
    <property type="entry name" value="CYTOCHROME C-TYPE BIOGENESIS PROTEIN CCME HOMOLOG, MITOCHONDRIAL"/>
    <property type="match status" value="1"/>
</dbReference>
<dbReference type="Pfam" id="PF03100">
    <property type="entry name" value="CcmE"/>
    <property type="match status" value="1"/>
</dbReference>
<keyword evidence="17" id="KW-1185">Reference proteome</keyword>
<evidence type="ECO:0000256" key="13">
    <source>
        <dbReference type="HAMAP-Rule" id="MF_01959"/>
    </source>
</evidence>
<keyword evidence="2 13" id="KW-1003">Cell membrane</keyword>
<keyword evidence="7 13" id="KW-0201">Cytochrome c-type biogenesis</keyword>
<dbReference type="GO" id="GO:0020037">
    <property type="term" value="F:heme binding"/>
    <property type="evidence" value="ECO:0007669"/>
    <property type="project" value="InterPro"/>
</dbReference>
<evidence type="ECO:0000256" key="2">
    <source>
        <dbReference type="ARBA" id="ARBA00022475"/>
    </source>
</evidence>
<feature type="binding site" description="axial binding residue" evidence="13 14">
    <location>
        <position position="128"/>
    </location>
    <ligand>
        <name>heme</name>
        <dbReference type="ChEBI" id="CHEBI:30413"/>
    </ligand>
    <ligandPart>
        <name>Fe</name>
        <dbReference type="ChEBI" id="CHEBI:18248"/>
    </ligandPart>
</feature>
<evidence type="ECO:0000256" key="12">
    <source>
        <dbReference type="ARBA" id="ARBA00056663"/>
    </source>
</evidence>
<dbReference type="EMBL" id="JAPIVE010000001">
    <property type="protein sequence ID" value="MCX2522702.1"/>
    <property type="molecule type" value="Genomic_DNA"/>
</dbReference>
<dbReference type="NCBIfam" id="NF009727">
    <property type="entry name" value="PRK13254.1-1"/>
    <property type="match status" value="1"/>
</dbReference>
<dbReference type="NCBIfam" id="NF009731">
    <property type="entry name" value="PRK13254.1-5"/>
    <property type="match status" value="1"/>
</dbReference>
<protein>
    <recommendedName>
        <fullName evidence="13">Cytochrome c-type biogenesis protein CcmE</fullName>
    </recommendedName>
    <alternativeName>
        <fullName evidence="13">Cytochrome c maturation protein E</fullName>
    </alternativeName>
    <alternativeName>
        <fullName evidence="13">Heme chaperone CcmE</fullName>
    </alternativeName>
</protein>
<proteinExistence type="inferred from homology"/>
<evidence type="ECO:0000256" key="15">
    <source>
        <dbReference type="SAM" id="MobiDB-lite"/>
    </source>
</evidence>
<evidence type="ECO:0000256" key="1">
    <source>
        <dbReference type="ARBA" id="ARBA00004533"/>
    </source>
</evidence>